<evidence type="ECO:0000256" key="1">
    <source>
        <dbReference type="SAM" id="MobiDB-lite"/>
    </source>
</evidence>
<name>A0A562UR68_9ACTN</name>
<proteinExistence type="predicted"/>
<dbReference type="SUPFAM" id="SSF47090">
    <property type="entry name" value="PGBD-like"/>
    <property type="match status" value="2"/>
</dbReference>
<dbReference type="Proteomes" id="UP000321617">
    <property type="component" value="Unassembled WGS sequence"/>
</dbReference>
<feature type="domain" description="Peptidoglycan binding-like" evidence="2">
    <location>
        <begin position="186"/>
        <end position="241"/>
    </location>
</feature>
<dbReference type="Gene3D" id="1.10.101.10">
    <property type="entry name" value="PGBD-like superfamily/PGBD"/>
    <property type="match status" value="2"/>
</dbReference>
<keyword evidence="3" id="KW-0378">Hydrolase</keyword>
<reference evidence="3 4" key="1">
    <citation type="journal article" date="2013" name="Stand. Genomic Sci.">
        <title>Genomic Encyclopedia of Type Strains, Phase I: The one thousand microbial genomes (KMG-I) project.</title>
        <authorList>
            <person name="Kyrpides N.C."/>
            <person name="Woyke T."/>
            <person name="Eisen J.A."/>
            <person name="Garrity G."/>
            <person name="Lilburn T.G."/>
            <person name="Beck B.J."/>
            <person name="Whitman W.B."/>
            <person name="Hugenholtz P."/>
            <person name="Klenk H.P."/>
        </authorList>
    </citation>
    <scope>NUCLEOTIDE SEQUENCE [LARGE SCALE GENOMIC DNA]</scope>
    <source>
        <strain evidence="3 4">DSM 45044</strain>
    </source>
</reference>
<dbReference type="EMBL" id="VLLL01000008">
    <property type="protein sequence ID" value="TWJ08106.1"/>
    <property type="molecule type" value="Genomic_DNA"/>
</dbReference>
<gene>
    <name evidence="3" type="ORF">LX16_4326</name>
</gene>
<protein>
    <submittedName>
        <fullName evidence="3">Peptidoglycan hydrolase-like protein with peptidoglycan-binding domain</fullName>
    </submittedName>
</protein>
<comment type="caution">
    <text evidence="3">The sequence shown here is derived from an EMBL/GenBank/DDBJ whole genome shotgun (WGS) entry which is preliminary data.</text>
</comment>
<dbReference type="OrthoDB" id="5620138at2"/>
<feature type="domain" description="Peptidoglycan binding-like" evidence="2">
    <location>
        <begin position="254"/>
        <end position="305"/>
    </location>
</feature>
<evidence type="ECO:0000259" key="2">
    <source>
        <dbReference type="Pfam" id="PF01471"/>
    </source>
</evidence>
<dbReference type="InterPro" id="IPR002477">
    <property type="entry name" value="Peptidoglycan-bd-like"/>
</dbReference>
<dbReference type="Pfam" id="PF01471">
    <property type="entry name" value="PG_binding_1"/>
    <property type="match status" value="2"/>
</dbReference>
<sequence length="310" mass="33098">MTTFDRVPSLRDASTSASPSGDHATATAPRPVVYAVPRRRLFQAATAVGFAAIGVFPAARAAYADGYDIYEGPCPSYAADHDCSPGCGPSTIYAGSCETSGEYTGFHRNDGVTWTLRPNQCYSGSYDGWLWKYAGACGACACSVERRCHDGYRATSSGWVRSICRWNTDCGCQSTVTWPTVRFGDSGANVYVVQHLLTHHDHVLALDGEFGPGTEAAVQAFQTANALRPNGIVKATTWARLVAVARRADEGHHVHAVQRALNAHGHRLEVDGVFGPLTDAAVSDFQRQSGLVVDGIVGQNTWRTLTGGAV</sequence>
<keyword evidence="4" id="KW-1185">Reference proteome</keyword>
<dbReference type="InterPro" id="IPR036365">
    <property type="entry name" value="PGBD-like_sf"/>
</dbReference>
<dbReference type="InterPro" id="IPR036366">
    <property type="entry name" value="PGBDSf"/>
</dbReference>
<accession>A0A562UR68</accession>
<dbReference type="GO" id="GO:0016787">
    <property type="term" value="F:hydrolase activity"/>
    <property type="evidence" value="ECO:0007669"/>
    <property type="project" value="UniProtKB-KW"/>
</dbReference>
<dbReference type="AlphaFoldDB" id="A0A562UR68"/>
<dbReference type="RefSeq" id="WP_147142233.1">
    <property type="nucleotide sequence ID" value="NZ_BAABIJ010000004.1"/>
</dbReference>
<evidence type="ECO:0000313" key="3">
    <source>
        <dbReference type="EMBL" id="TWJ08106.1"/>
    </source>
</evidence>
<feature type="region of interest" description="Disordered" evidence="1">
    <location>
        <begin position="1"/>
        <end position="27"/>
    </location>
</feature>
<organism evidence="3 4">
    <name type="scientific">Stackebrandtia albiflava</name>
    <dbReference type="NCBI Taxonomy" id="406432"/>
    <lineage>
        <taxon>Bacteria</taxon>
        <taxon>Bacillati</taxon>
        <taxon>Actinomycetota</taxon>
        <taxon>Actinomycetes</taxon>
        <taxon>Glycomycetales</taxon>
        <taxon>Glycomycetaceae</taxon>
        <taxon>Stackebrandtia</taxon>
    </lineage>
</organism>
<evidence type="ECO:0000313" key="4">
    <source>
        <dbReference type="Proteomes" id="UP000321617"/>
    </source>
</evidence>